<dbReference type="Pfam" id="PF13200">
    <property type="entry name" value="DUF4015"/>
    <property type="match status" value="1"/>
</dbReference>
<dbReference type="InterPro" id="IPR025275">
    <property type="entry name" value="DUF4015"/>
</dbReference>
<dbReference type="EMBL" id="LBPY01000010">
    <property type="protein sequence ID" value="KKP66240.1"/>
    <property type="molecule type" value="Genomic_DNA"/>
</dbReference>
<dbReference type="InterPro" id="IPR017853">
    <property type="entry name" value="GH"/>
</dbReference>
<dbReference type="Gene3D" id="3.20.20.80">
    <property type="entry name" value="Glycosidases"/>
    <property type="match status" value="1"/>
</dbReference>
<reference evidence="3 4" key="1">
    <citation type="journal article" date="2015" name="Nature">
        <title>rRNA introns, odd ribosomes, and small enigmatic genomes across a large radiation of phyla.</title>
        <authorList>
            <person name="Brown C.T."/>
            <person name="Hug L.A."/>
            <person name="Thomas B.C."/>
            <person name="Sharon I."/>
            <person name="Castelle C.J."/>
            <person name="Singh A."/>
            <person name="Wilkins M.J."/>
            <person name="Williams K.H."/>
            <person name="Banfield J.F."/>
        </authorList>
    </citation>
    <scope>NUCLEOTIDE SEQUENCE [LARGE SCALE GENOMIC DNA]</scope>
</reference>
<dbReference type="SUPFAM" id="SSF51445">
    <property type="entry name" value="(Trans)glycosidases"/>
    <property type="match status" value="1"/>
</dbReference>
<feature type="domain" description="DUF4015" evidence="2">
    <location>
        <begin position="86"/>
        <end position="397"/>
    </location>
</feature>
<evidence type="ECO:0000259" key="2">
    <source>
        <dbReference type="Pfam" id="PF13200"/>
    </source>
</evidence>
<accession>A0A0G0DTC5</accession>
<dbReference type="Proteomes" id="UP000034952">
    <property type="component" value="Unassembled WGS sequence"/>
</dbReference>
<feature type="transmembrane region" description="Helical" evidence="1">
    <location>
        <begin position="12"/>
        <end position="31"/>
    </location>
</feature>
<evidence type="ECO:0000256" key="1">
    <source>
        <dbReference type="SAM" id="Phobius"/>
    </source>
</evidence>
<proteinExistence type="predicted"/>
<gene>
    <name evidence="3" type="ORF">UR64_C0010G0005</name>
</gene>
<keyword evidence="1" id="KW-0472">Membrane</keyword>
<dbReference type="AlphaFoldDB" id="A0A0G0DTC5"/>
<protein>
    <recommendedName>
        <fullName evidence="2">DUF4015 domain-containing protein</fullName>
    </recommendedName>
</protein>
<dbReference type="PATRIC" id="fig|1618761.3.peg.507"/>
<organism evidence="3 4">
    <name type="scientific">Candidatus Nomurabacteria bacterium GW2011_GWE1_35_16</name>
    <dbReference type="NCBI Taxonomy" id="1618761"/>
    <lineage>
        <taxon>Bacteria</taxon>
        <taxon>Candidatus Nomuraibacteriota</taxon>
    </lineage>
</organism>
<keyword evidence="1" id="KW-0812">Transmembrane</keyword>
<name>A0A0G0DTC5_9BACT</name>
<evidence type="ECO:0000313" key="4">
    <source>
        <dbReference type="Proteomes" id="UP000034952"/>
    </source>
</evidence>
<sequence>MQNKKSFKPFLFTILALVIASLFFYFILPLFKSQVEYNSNESITKKEILNDKEENKEVEEIVTENNAPAINPIVVTHVDTPKELKAVYISAWVAGSPKFRDSIIKIINDTELNAIVIDVKDSTGRVSFDMPVPSIQKEGSIEKRISNVRALTDMLHKKNIYIIGRVSVFQDPYMTKKHPDWSVTKKSDGTVWKDRKGLSFLDPANKAVHDYIISIAKGAYGEGFDEINFDYIRYPSDGNMKDINYHLKEGETRSDNIEKFFKYLSAEIKKEKNIPMSADLFGLTTEATDDMGIGQVWEKALPYFDYLCPMVYPSHYPAGHAGYKNPSMYPYEVINRALISAVKKTTNAKENINKIRPWLQDFDLGAVYTKEMVRAQIKATYDNGLTSWMLWDPSNKYTPTALKLENTQ</sequence>
<evidence type="ECO:0000313" key="3">
    <source>
        <dbReference type="EMBL" id="KKP66240.1"/>
    </source>
</evidence>
<keyword evidence="1" id="KW-1133">Transmembrane helix</keyword>
<comment type="caution">
    <text evidence="3">The sequence shown here is derived from an EMBL/GenBank/DDBJ whole genome shotgun (WGS) entry which is preliminary data.</text>
</comment>